<proteinExistence type="predicted"/>
<evidence type="ECO:0000256" key="2">
    <source>
        <dbReference type="SAM" id="Phobius"/>
    </source>
</evidence>
<feature type="compositionally biased region" description="Basic and acidic residues" evidence="1">
    <location>
        <begin position="151"/>
        <end position="183"/>
    </location>
</feature>
<evidence type="ECO:0000313" key="3">
    <source>
        <dbReference type="EMBL" id="MFI7589420.1"/>
    </source>
</evidence>
<feature type="region of interest" description="Disordered" evidence="1">
    <location>
        <begin position="131"/>
        <end position="203"/>
    </location>
</feature>
<comment type="caution">
    <text evidence="3">The sequence shown here is derived from an EMBL/GenBank/DDBJ whole genome shotgun (WGS) entry which is preliminary data.</text>
</comment>
<name>A0ABW8ASP4_9ACTN</name>
<evidence type="ECO:0000313" key="4">
    <source>
        <dbReference type="Proteomes" id="UP001612915"/>
    </source>
</evidence>
<feature type="transmembrane region" description="Helical" evidence="2">
    <location>
        <begin position="45"/>
        <end position="72"/>
    </location>
</feature>
<dbReference type="EMBL" id="JBITLV010000007">
    <property type="protein sequence ID" value="MFI7589420.1"/>
    <property type="molecule type" value="Genomic_DNA"/>
</dbReference>
<keyword evidence="2" id="KW-0812">Transmembrane</keyword>
<feature type="region of interest" description="Disordered" evidence="1">
    <location>
        <begin position="1"/>
        <end position="27"/>
    </location>
</feature>
<dbReference type="RefSeq" id="WP_398284011.1">
    <property type="nucleotide sequence ID" value="NZ_JBITLV010000007.1"/>
</dbReference>
<keyword evidence="2" id="KW-1133">Transmembrane helix</keyword>
<dbReference type="Proteomes" id="UP001612915">
    <property type="component" value="Unassembled WGS sequence"/>
</dbReference>
<protein>
    <recommendedName>
        <fullName evidence="5">Cell division protein FtsL</fullName>
    </recommendedName>
</protein>
<organism evidence="3 4">
    <name type="scientific">Spongisporangium articulatum</name>
    <dbReference type="NCBI Taxonomy" id="3362603"/>
    <lineage>
        <taxon>Bacteria</taxon>
        <taxon>Bacillati</taxon>
        <taxon>Actinomycetota</taxon>
        <taxon>Actinomycetes</taxon>
        <taxon>Kineosporiales</taxon>
        <taxon>Kineosporiaceae</taxon>
        <taxon>Spongisporangium</taxon>
    </lineage>
</organism>
<keyword evidence="4" id="KW-1185">Reference proteome</keyword>
<evidence type="ECO:0008006" key="5">
    <source>
        <dbReference type="Google" id="ProtNLM"/>
    </source>
</evidence>
<accession>A0ABW8ASP4</accession>
<sequence>MSGVSGAAAARLPQRAPRPVARQRAQQAPRLRVVAPRLGTSRAKLAWLCVGMLCTGLVALLMLTISLGSGAYTLTQLQRQQRDLSEQRQALTEQVQAMRAPAALAERAGELGMVPAPNAAFLQLPSGRIQGESAAATAPPKPAPKPPTTTKKTDAAKSDAKKSDAKTSDAKTGAKTDAKKTDSRTSTSKTDSKTGDTSGGSGR</sequence>
<reference evidence="3 4" key="1">
    <citation type="submission" date="2024-10" db="EMBL/GenBank/DDBJ databases">
        <title>The Natural Products Discovery Center: Release of the First 8490 Sequenced Strains for Exploring Actinobacteria Biosynthetic Diversity.</title>
        <authorList>
            <person name="Kalkreuter E."/>
            <person name="Kautsar S.A."/>
            <person name="Yang D."/>
            <person name="Bader C.D."/>
            <person name="Teijaro C.N."/>
            <person name="Fluegel L."/>
            <person name="Davis C.M."/>
            <person name="Simpson J.R."/>
            <person name="Lauterbach L."/>
            <person name="Steele A.D."/>
            <person name="Gui C."/>
            <person name="Meng S."/>
            <person name="Li G."/>
            <person name="Viehrig K."/>
            <person name="Ye F."/>
            <person name="Su P."/>
            <person name="Kiefer A.F."/>
            <person name="Nichols A."/>
            <person name="Cepeda A.J."/>
            <person name="Yan W."/>
            <person name="Fan B."/>
            <person name="Jiang Y."/>
            <person name="Adhikari A."/>
            <person name="Zheng C.-J."/>
            <person name="Schuster L."/>
            <person name="Cowan T.M."/>
            <person name="Smanski M.J."/>
            <person name="Chevrette M.G."/>
            <person name="De Carvalho L.P.S."/>
            <person name="Shen B."/>
        </authorList>
    </citation>
    <scope>NUCLEOTIDE SEQUENCE [LARGE SCALE GENOMIC DNA]</scope>
    <source>
        <strain evidence="3 4">NPDC049639</strain>
    </source>
</reference>
<evidence type="ECO:0000256" key="1">
    <source>
        <dbReference type="SAM" id="MobiDB-lite"/>
    </source>
</evidence>
<gene>
    <name evidence="3" type="ORF">ACIB24_20340</name>
</gene>
<keyword evidence="2" id="KW-0472">Membrane</keyword>
<feature type="compositionally biased region" description="Low complexity" evidence="1">
    <location>
        <begin position="7"/>
        <end position="27"/>
    </location>
</feature>